<comment type="subcellular location">
    <subcellularLocation>
        <location evidence="1">Cell membrane</location>
        <topology evidence="1">Multi-pass membrane protein</topology>
    </subcellularLocation>
</comment>
<feature type="transmembrane region" description="Helical" evidence="7">
    <location>
        <begin position="473"/>
        <end position="496"/>
    </location>
</feature>
<keyword evidence="6 7" id="KW-0472">Membrane</keyword>
<evidence type="ECO:0000256" key="2">
    <source>
        <dbReference type="ARBA" id="ARBA00022448"/>
    </source>
</evidence>
<evidence type="ECO:0000256" key="4">
    <source>
        <dbReference type="ARBA" id="ARBA00022692"/>
    </source>
</evidence>
<protein>
    <submittedName>
        <fullName evidence="8">L-carnitine/gamma-butyrobetaine antiporter</fullName>
    </submittedName>
</protein>
<feature type="transmembrane region" description="Helical" evidence="7">
    <location>
        <begin position="230"/>
        <end position="252"/>
    </location>
</feature>
<dbReference type="NCBIfam" id="TIGR00842">
    <property type="entry name" value="bcct"/>
    <property type="match status" value="1"/>
</dbReference>
<feature type="transmembrane region" description="Helical" evidence="7">
    <location>
        <begin position="407"/>
        <end position="426"/>
    </location>
</feature>
<feature type="transmembrane region" description="Helical" evidence="7">
    <location>
        <begin position="92"/>
        <end position="117"/>
    </location>
</feature>
<feature type="transmembrane region" description="Helical" evidence="7">
    <location>
        <begin position="349"/>
        <end position="367"/>
    </location>
</feature>
<dbReference type="PROSITE" id="PS01303">
    <property type="entry name" value="BCCT"/>
    <property type="match status" value="1"/>
</dbReference>
<keyword evidence="4 7" id="KW-0812">Transmembrane</keyword>
<dbReference type="InterPro" id="IPR018093">
    <property type="entry name" value="BCCT_CS"/>
</dbReference>
<dbReference type="PANTHER" id="PTHR30047:SF11">
    <property type="entry name" value="L-CARNITINE_GAMMA-BUTYROBETAINE ANTIPORTER"/>
    <property type="match status" value="1"/>
</dbReference>
<gene>
    <name evidence="8" type="primary">caiT</name>
    <name evidence="8" type="ORF">OOT00_11300</name>
</gene>
<keyword evidence="9" id="KW-1185">Reference proteome</keyword>
<dbReference type="Proteomes" id="UP001209681">
    <property type="component" value="Unassembled WGS sequence"/>
</dbReference>
<organism evidence="8 9">
    <name type="scientific">Desulfobotulus pelophilus</name>
    <dbReference type="NCBI Taxonomy" id="2823377"/>
    <lineage>
        <taxon>Bacteria</taxon>
        <taxon>Pseudomonadati</taxon>
        <taxon>Thermodesulfobacteriota</taxon>
        <taxon>Desulfobacteria</taxon>
        <taxon>Desulfobacterales</taxon>
        <taxon>Desulfobacteraceae</taxon>
        <taxon>Desulfobotulus</taxon>
    </lineage>
</organism>
<accession>A0ABT3NAS6</accession>
<evidence type="ECO:0000256" key="1">
    <source>
        <dbReference type="ARBA" id="ARBA00004651"/>
    </source>
</evidence>
<dbReference type="PANTHER" id="PTHR30047">
    <property type="entry name" value="HIGH-AFFINITY CHOLINE TRANSPORT PROTEIN-RELATED"/>
    <property type="match status" value="1"/>
</dbReference>
<dbReference type="EMBL" id="JAPFPW010000013">
    <property type="protein sequence ID" value="MCW7754569.1"/>
    <property type="molecule type" value="Genomic_DNA"/>
</dbReference>
<feature type="transmembrane region" description="Helical" evidence="7">
    <location>
        <begin position="264"/>
        <end position="287"/>
    </location>
</feature>
<comment type="caution">
    <text evidence="8">The sequence shown here is derived from an EMBL/GenBank/DDBJ whole genome shotgun (WGS) entry which is preliminary data.</text>
</comment>
<dbReference type="RefSeq" id="WP_265425483.1">
    <property type="nucleotide sequence ID" value="NZ_JAPFPW010000013.1"/>
</dbReference>
<reference evidence="8 9" key="1">
    <citation type="submission" date="2022-11" db="EMBL/GenBank/DDBJ databases">
        <title>Desulfobotulus tamanensis H1 sp. nov. - anaerobic, alkaliphilic, sulphate reducing bacterium isolated from terrestrial mud volcano.</title>
        <authorList>
            <person name="Frolova A."/>
            <person name="Merkel A.Y."/>
            <person name="Slobodkin A.I."/>
        </authorList>
    </citation>
    <scope>NUCLEOTIDE SEQUENCE [LARGE SCALE GENOMIC DNA]</scope>
    <source>
        <strain evidence="8 9">H1</strain>
    </source>
</reference>
<feature type="transmembrane region" description="Helical" evidence="7">
    <location>
        <begin position="319"/>
        <end position="337"/>
    </location>
</feature>
<keyword evidence="3" id="KW-1003">Cell membrane</keyword>
<proteinExistence type="predicted"/>
<evidence type="ECO:0000313" key="8">
    <source>
        <dbReference type="EMBL" id="MCW7754569.1"/>
    </source>
</evidence>
<evidence type="ECO:0000256" key="3">
    <source>
        <dbReference type="ARBA" id="ARBA00022475"/>
    </source>
</evidence>
<feature type="transmembrane region" description="Helical" evidence="7">
    <location>
        <begin position="196"/>
        <end position="224"/>
    </location>
</feature>
<keyword evidence="2" id="KW-0813">Transport</keyword>
<sequence>MDANESKKIQIDPKVFFPSLIIVVLLCYLTVRDLDASNRVINAVFHYVTHSWGWAFEWYMVAMLIGWVWLVFGPLASKKLGDEKPEFSTLSWIFMMFASCTSAAVIFWGCIEAYYYVATPPFGFEPFSVDAKNYSLAYSLFHWGPLPWATYSLLSVAFGYFMFVKKINVIRPSGTLEAVVGEKHCRGLFGVAVDNLYIVALILAMGTSLGLATPLVTECIQYLFGIQRTFAVDAAIISCWIVFNAVCVAFGLQKGIKIASDLRSYLSIILLAWVLIIGATTFTVNYFTDSVGVLLSSFGSMLFYTDAIGESSFPQNWTVFYWAWWIVYGIQMCIFLARISRGRTVRELCLGMVGGLTASTWILWTILGSNTMNIMNQGILDLPALIESNGVPYAIVQTWAALPLSTITVWGFFLLCFIATVTLVNACSYTLAMSTCKEASGYEEPPVWVRVGWSVLVGIIGITLLALGGLRPIQTAIIAGGCPLYFVNIMIIIAFFKDAKRSGW</sequence>
<feature type="transmembrane region" description="Helical" evidence="7">
    <location>
        <begin position="15"/>
        <end position="31"/>
    </location>
</feature>
<dbReference type="InterPro" id="IPR000060">
    <property type="entry name" value="BCCT_transptr"/>
</dbReference>
<feature type="transmembrane region" description="Helical" evidence="7">
    <location>
        <begin position="146"/>
        <end position="164"/>
    </location>
</feature>
<evidence type="ECO:0000256" key="6">
    <source>
        <dbReference type="ARBA" id="ARBA00023136"/>
    </source>
</evidence>
<feature type="transmembrane region" description="Helical" evidence="7">
    <location>
        <begin position="447"/>
        <end position="467"/>
    </location>
</feature>
<evidence type="ECO:0000256" key="7">
    <source>
        <dbReference type="SAM" id="Phobius"/>
    </source>
</evidence>
<dbReference type="NCBIfam" id="NF002887">
    <property type="entry name" value="PRK03356.1"/>
    <property type="match status" value="1"/>
</dbReference>
<keyword evidence="5 7" id="KW-1133">Transmembrane helix</keyword>
<dbReference type="Pfam" id="PF02028">
    <property type="entry name" value="BCCT"/>
    <property type="match status" value="1"/>
</dbReference>
<name>A0ABT3NAS6_9BACT</name>
<evidence type="ECO:0000313" key="9">
    <source>
        <dbReference type="Proteomes" id="UP001209681"/>
    </source>
</evidence>
<feature type="transmembrane region" description="Helical" evidence="7">
    <location>
        <begin position="51"/>
        <end position="72"/>
    </location>
</feature>
<evidence type="ECO:0000256" key="5">
    <source>
        <dbReference type="ARBA" id="ARBA00022989"/>
    </source>
</evidence>